<gene>
    <name evidence="1" type="ORF">F0161_06665</name>
</gene>
<keyword evidence="2" id="KW-1185">Reference proteome</keyword>
<proteinExistence type="predicted"/>
<organism evidence="1 2">
    <name type="scientific">Paucilactobacillus nenjiangensis</name>
    <dbReference type="NCBI Taxonomy" id="1296540"/>
    <lineage>
        <taxon>Bacteria</taxon>
        <taxon>Bacillati</taxon>
        <taxon>Bacillota</taxon>
        <taxon>Bacilli</taxon>
        <taxon>Lactobacillales</taxon>
        <taxon>Lactobacillaceae</taxon>
        <taxon>Paucilactobacillus</taxon>
    </lineage>
</organism>
<protein>
    <submittedName>
        <fullName evidence="1">Uncharacterized protein</fullName>
    </submittedName>
</protein>
<sequence>MATLNNIFTGMSQGPEAIKANFDSLNSLATTKNDWTETGITYLNGFSRNGDDPLKYATVDLGNSTRMTCLSGWIKTSQINWNSSVVGIKIPTSIFKSGNYASTGGYLFPWNDILVNYNVNVSTGEVTFHNMAGRNNTTQIDAGNDFNISSIFIG</sequence>
<evidence type="ECO:0000313" key="1">
    <source>
        <dbReference type="EMBL" id="QER67569.1"/>
    </source>
</evidence>
<dbReference type="RefSeq" id="WP_150204107.1">
    <property type="nucleotide sequence ID" value="NZ_CP043939.1"/>
</dbReference>
<name>A0A5P1X4G9_9LACO</name>
<dbReference type="Proteomes" id="UP000325295">
    <property type="component" value="Chromosome"/>
</dbReference>
<reference evidence="1 2" key="1">
    <citation type="submission" date="2019-09" db="EMBL/GenBank/DDBJ databases">
        <title>Complete Genome Sequence of Lactobacillus nenjiangensis SH-Y15, isolated from sauerkraut.</title>
        <authorList>
            <person name="Yang H."/>
        </authorList>
    </citation>
    <scope>NUCLEOTIDE SEQUENCE [LARGE SCALE GENOMIC DNA]</scope>
    <source>
        <strain evidence="1 2">SH-Y15</strain>
    </source>
</reference>
<evidence type="ECO:0000313" key="2">
    <source>
        <dbReference type="Proteomes" id="UP000325295"/>
    </source>
</evidence>
<dbReference type="KEGG" id="lnn:F0161_06665"/>
<accession>A0A5P1X4G9</accession>
<dbReference type="OrthoDB" id="2330183at2"/>
<dbReference type="EMBL" id="CP043939">
    <property type="protein sequence ID" value="QER67569.1"/>
    <property type="molecule type" value="Genomic_DNA"/>
</dbReference>
<dbReference type="AlphaFoldDB" id="A0A5P1X4G9"/>